<evidence type="ECO:0000313" key="5">
    <source>
        <dbReference type="Proteomes" id="UP000626180"/>
    </source>
</evidence>
<evidence type="ECO:0000313" key="4">
    <source>
        <dbReference type="Proteomes" id="UP000250443"/>
    </source>
</evidence>
<gene>
    <name evidence="2" type="ORF">IRZ65_00885</name>
    <name evidence="3" type="ORF">NCTC11842_03466</name>
</gene>
<feature type="compositionally biased region" description="Low complexity" evidence="1">
    <location>
        <begin position="228"/>
        <end position="238"/>
    </location>
</feature>
<dbReference type="EMBL" id="UAUF01000013">
    <property type="protein sequence ID" value="SPZ09882.1"/>
    <property type="molecule type" value="Genomic_DNA"/>
</dbReference>
<dbReference type="Proteomes" id="UP000250443">
    <property type="component" value="Unassembled WGS sequence"/>
</dbReference>
<feature type="region of interest" description="Disordered" evidence="1">
    <location>
        <begin position="198"/>
        <end position="251"/>
    </location>
</feature>
<sequence length="251" mass="26462">MQSEEKQLIEGLFTRLKDAEAQTASRDAQAEAYIQERLHQQPAAPYYMAQVILIQEAALKRLDQRVRDLEAQVAQMQQNKPSSGGFLSNLFGGGSQQEQSRSQSQAQAQAPRGGWTDPGPRQAPSYGQAPGYGQPNPGYGYNAAPAAPSRAGSFLGGAMQTAVGVAGGVLLAETISSMFHDSQPQEIVNIINEEPAADLASDTGGQDSGLTPASDAGGYDDGYGDGGFQQADYGSDDSGFFDDGGDDDQFI</sequence>
<dbReference type="EMBL" id="JADMCD010000001">
    <property type="protein sequence ID" value="MBF8639236.1"/>
    <property type="molecule type" value="Genomic_DNA"/>
</dbReference>
<dbReference type="Pfam" id="PF09849">
    <property type="entry name" value="DUF2076"/>
    <property type="match status" value="1"/>
</dbReference>
<evidence type="ECO:0000256" key="1">
    <source>
        <dbReference type="SAM" id="MobiDB-lite"/>
    </source>
</evidence>
<reference evidence="3 4" key="1">
    <citation type="submission" date="2018-06" db="EMBL/GenBank/DDBJ databases">
        <authorList>
            <consortium name="Pathogen Informatics"/>
            <person name="Doyle S."/>
        </authorList>
    </citation>
    <scope>NUCLEOTIDE SEQUENCE [LARGE SCALE GENOMIC DNA]</scope>
    <source>
        <strain evidence="3 4">NCTC11842</strain>
    </source>
</reference>
<reference evidence="2 5" key="2">
    <citation type="submission" date="2020-10" db="EMBL/GenBank/DDBJ databases">
        <title>Genome sequences of Pseudomonas isolates.</title>
        <authorList>
            <person name="Wessels L."/>
            <person name="Reich F."/>
            <person name="Hammerl J."/>
        </authorList>
    </citation>
    <scope>NUCLEOTIDE SEQUENCE [LARGE SCALE GENOMIC DNA]</scope>
    <source>
        <strain evidence="2 5">20-MO00624-0</strain>
    </source>
</reference>
<evidence type="ECO:0000313" key="2">
    <source>
        <dbReference type="EMBL" id="MBF8639236.1"/>
    </source>
</evidence>
<proteinExistence type="predicted"/>
<evidence type="ECO:0000313" key="3">
    <source>
        <dbReference type="EMBL" id="SPZ09882.1"/>
    </source>
</evidence>
<dbReference type="Proteomes" id="UP000626180">
    <property type="component" value="Unassembled WGS sequence"/>
</dbReference>
<keyword evidence="5" id="KW-1185">Reference proteome</keyword>
<protein>
    <submittedName>
        <fullName evidence="3">ABC transporter substrate-binding protein</fullName>
    </submittedName>
    <submittedName>
        <fullName evidence="2">DUF2076 domain-containing protein</fullName>
    </submittedName>
</protein>
<organism evidence="3 4">
    <name type="scientific">Pseudomonas luteola</name>
    <dbReference type="NCBI Taxonomy" id="47886"/>
    <lineage>
        <taxon>Bacteria</taxon>
        <taxon>Pseudomonadati</taxon>
        <taxon>Pseudomonadota</taxon>
        <taxon>Gammaproteobacteria</taxon>
        <taxon>Pseudomonadales</taxon>
        <taxon>Pseudomonadaceae</taxon>
        <taxon>Pseudomonas</taxon>
    </lineage>
</organism>
<feature type="compositionally biased region" description="Low complexity" evidence="1">
    <location>
        <begin position="82"/>
        <end position="114"/>
    </location>
</feature>
<dbReference type="AlphaFoldDB" id="A0A2X2CMN5"/>
<dbReference type="InterPro" id="IPR018648">
    <property type="entry name" value="DUF2076"/>
</dbReference>
<name>A0A2X2CMN5_PSELU</name>
<feature type="region of interest" description="Disordered" evidence="1">
    <location>
        <begin position="73"/>
        <end position="134"/>
    </location>
</feature>
<feature type="compositionally biased region" description="Acidic residues" evidence="1">
    <location>
        <begin position="239"/>
        <end position="251"/>
    </location>
</feature>
<dbReference type="RefSeq" id="WP_010797466.1">
    <property type="nucleotide sequence ID" value="NZ_CP069262.1"/>
</dbReference>
<accession>A0A2X2CMN5</accession>